<evidence type="ECO:0000313" key="3">
    <source>
        <dbReference type="Proteomes" id="UP000218437"/>
    </source>
</evidence>
<dbReference type="RefSeq" id="WP_096235918.1">
    <property type="nucleotide sequence ID" value="NZ_CP023422.1"/>
</dbReference>
<feature type="domain" description="Transketolase-like C-terminal" evidence="1">
    <location>
        <begin position="219"/>
        <end position="321"/>
    </location>
</feature>
<keyword evidence="3" id="KW-1185">Reference proteome</keyword>
<keyword evidence="2" id="KW-0670">Pyruvate</keyword>
<proteinExistence type="predicted"/>
<dbReference type="SUPFAM" id="SSF52922">
    <property type="entry name" value="TK C-terminal domain-like"/>
    <property type="match status" value="1"/>
</dbReference>
<dbReference type="InterPro" id="IPR051157">
    <property type="entry name" value="PDH/Transketolase"/>
</dbReference>
<evidence type="ECO:0000259" key="1">
    <source>
        <dbReference type="Pfam" id="PF22613"/>
    </source>
</evidence>
<dbReference type="AlphaFoldDB" id="A0A290WYC3"/>
<dbReference type="PANTHER" id="PTHR43825:SF3">
    <property type="entry name" value="PYRUVATE DEHYDROGENASE E1 COMPONENT"/>
    <property type="match status" value="1"/>
</dbReference>
<evidence type="ECO:0000313" key="2">
    <source>
        <dbReference type="EMBL" id="ATD61899.1"/>
    </source>
</evidence>
<protein>
    <submittedName>
        <fullName evidence="2">Pyruvate dehydrogenase</fullName>
    </submittedName>
</protein>
<dbReference type="Proteomes" id="UP000218437">
    <property type="component" value="Chromosome"/>
</dbReference>
<reference evidence="2 3" key="1">
    <citation type="submission" date="2017-09" db="EMBL/GenBank/DDBJ databases">
        <title>Complete genome sequence of Janthinobacterium svalbardensis PAMC 27463.</title>
        <authorList>
            <person name="Cho Y.-J."/>
            <person name="Cho A."/>
            <person name="Kim O.-S."/>
            <person name="Lee J.-I."/>
        </authorList>
    </citation>
    <scope>NUCLEOTIDE SEQUENCE [LARGE SCALE GENOMIC DNA]</scope>
    <source>
        <strain evidence="2 3">PAMC 27463</strain>
    </source>
</reference>
<dbReference type="InterPro" id="IPR055152">
    <property type="entry name" value="Transketolase-like_C_2"/>
</dbReference>
<organism evidence="2 3">
    <name type="scientific">Janthinobacterium svalbardensis</name>
    <dbReference type="NCBI Taxonomy" id="368607"/>
    <lineage>
        <taxon>Bacteria</taxon>
        <taxon>Pseudomonadati</taxon>
        <taxon>Pseudomonadota</taxon>
        <taxon>Betaproteobacteria</taxon>
        <taxon>Burkholderiales</taxon>
        <taxon>Oxalobacteraceae</taxon>
        <taxon>Janthinobacterium</taxon>
    </lineage>
</organism>
<dbReference type="InterPro" id="IPR009014">
    <property type="entry name" value="Transketo_C/PFOR_II"/>
</dbReference>
<gene>
    <name evidence="2" type="ORF">CNX70_18305</name>
</gene>
<dbReference type="PANTHER" id="PTHR43825">
    <property type="entry name" value="PYRUVATE DEHYDROGENASE E1 COMPONENT"/>
    <property type="match status" value="1"/>
</dbReference>
<dbReference type="Gene3D" id="3.40.50.970">
    <property type="match status" value="1"/>
</dbReference>
<accession>A0A290WYC3</accession>
<dbReference type="KEGG" id="jsv:CNX70_18305"/>
<sequence length="373" mass="39417">MHMPPSFSQPPLPGGETGHAFQACLAALVPTSGLPLPPASPRRALGALAGSLKQGGALVARMRSVGTQAPPCLDGDAWEVGASAGAWAVRYRPAATQAEKPLLYLCSPASLQALRGLLVESGERGIVCNDAETHASRWPKGVQPALPAWLAAQHNCTPFDPATGEEVRAILRSALETLYVEQQSGYYYLAIHDEDADEGADEDATAPLSAADAAAASLGMYRVSPPSPAPCRVRLCGAGRMLAVVADAARLLKEDWDIATQVWSCPSYTRLARDAQAAEQWNLRHPRAAPRLAHVRRCLDDSAAPVIAVTGYGQHIAGQIGGHVRGRFIAVGADAMMEVSAPWLAVTALKALADDGALPLQFVEYALRRYALL</sequence>
<dbReference type="Pfam" id="PF22613">
    <property type="entry name" value="Transketolase_C_1"/>
    <property type="match status" value="1"/>
</dbReference>
<name>A0A290WYC3_9BURK</name>
<dbReference type="Gene3D" id="3.40.50.920">
    <property type="match status" value="1"/>
</dbReference>
<dbReference type="EMBL" id="CP023422">
    <property type="protein sequence ID" value="ATD61899.1"/>
    <property type="molecule type" value="Genomic_DNA"/>
</dbReference>